<reference evidence="2 3" key="1">
    <citation type="submission" date="2019-06" db="EMBL/GenBank/DDBJ databases">
        <title>Sequencing the genomes of 1000 actinobacteria strains.</title>
        <authorList>
            <person name="Klenk H.-P."/>
        </authorList>
    </citation>
    <scope>NUCLEOTIDE SEQUENCE [LARGE SCALE GENOMIC DNA]</scope>
    <source>
        <strain evidence="2 3">DSM 45511</strain>
    </source>
</reference>
<keyword evidence="3" id="KW-1185">Reference proteome</keyword>
<sequence>MTTASEPEQIRAEIERTQTALGQDVDALTEKVTPKKIVERRVDRARSTMGRWKENVMGASPVGRGDVTSAAQGAAGTVSQAAQSVSGTAASTVSEAASTVSDAASTGAQALQQAPEVIRQQARGNPLAAGLIAFGAGWLVSSLLPASRKEQELAGQAKDMAQQVAQPLGQTVGQAASEVKENLREPAQQAVESVRSTATEAGQTVAEEGKAAAGQVQGRAQDATGTVRERATNG</sequence>
<proteinExistence type="predicted"/>
<evidence type="ECO:0000313" key="3">
    <source>
        <dbReference type="Proteomes" id="UP000319818"/>
    </source>
</evidence>
<gene>
    <name evidence="2" type="ORF">FB388_1305</name>
</gene>
<name>A0A543GCZ1_9PSEU</name>
<dbReference type="EMBL" id="VFPH01000001">
    <property type="protein sequence ID" value="TQM43946.1"/>
    <property type="molecule type" value="Genomic_DNA"/>
</dbReference>
<dbReference type="Proteomes" id="UP000319818">
    <property type="component" value="Unassembled WGS sequence"/>
</dbReference>
<evidence type="ECO:0000313" key="2">
    <source>
        <dbReference type="EMBL" id="TQM43946.1"/>
    </source>
</evidence>
<accession>A0A543GCZ1</accession>
<organism evidence="2 3">
    <name type="scientific">Pseudonocardia cypriaca</name>
    <dbReference type="NCBI Taxonomy" id="882449"/>
    <lineage>
        <taxon>Bacteria</taxon>
        <taxon>Bacillati</taxon>
        <taxon>Actinomycetota</taxon>
        <taxon>Actinomycetes</taxon>
        <taxon>Pseudonocardiales</taxon>
        <taxon>Pseudonocardiaceae</taxon>
        <taxon>Pseudonocardia</taxon>
    </lineage>
</organism>
<dbReference type="OrthoDB" id="3218417at2"/>
<dbReference type="InterPro" id="IPR022062">
    <property type="entry name" value="DUF3618"/>
</dbReference>
<dbReference type="Gene3D" id="1.20.120.20">
    <property type="entry name" value="Apolipoprotein"/>
    <property type="match status" value="1"/>
</dbReference>
<dbReference type="Pfam" id="PF12277">
    <property type="entry name" value="DUF3618"/>
    <property type="match status" value="1"/>
</dbReference>
<comment type="caution">
    <text evidence="2">The sequence shown here is derived from an EMBL/GenBank/DDBJ whole genome shotgun (WGS) entry which is preliminary data.</text>
</comment>
<feature type="compositionally biased region" description="Polar residues" evidence="1">
    <location>
        <begin position="190"/>
        <end position="202"/>
    </location>
</feature>
<evidence type="ECO:0000256" key="1">
    <source>
        <dbReference type="SAM" id="MobiDB-lite"/>
    </source>
</evidence>
<feature type="compositionally biased region" description="Polar residues" evidence="1">
    <location>
        <begin position="163"/>
        <end position="174"/>
    </location>
</feature>
<protein>
    <submittedName>
        <fullName evidence="2">Uncharacterized protein DUF3618</fullName>
    </submittedName>
</protein>
<feature type="region of interest" description="Disordered" evidence="1">
    <location>
        <begin position="153"/>
        <end position="234"/>
    </location>
</feature>
<dbReference type="RefSeq" id="WP_142098233.1">
    <property type="nucleotide sequence ID" value="NZ_VFPH01000001.1"/>
</dbReference>
<dbReference type="AlphaFoldDB" id="A0A543GCZ1"/>